<dbReference type="SUPFAM" id="SSF52540">
    <property type="entry name" value="P-loop containing nucleoside triphosphate hydrolases"/>
    <property type="match status" value="1"/>
</dbReference>
<dbReference type="EMBL" id="JANHOH010000001">
    <property type="protein sequence ID" value="MCQ6957726.1"/>
    <property type="molecule type" value="Genomic_DNA"/>
</dbReference>
<dbReference type="Pfam" id="PF05729">
    <property type="entry name" value="NACHT"/>
    <property type="match status" value="1"/>
</dbReference>
<keyword evidence="3" id="KW-1185">Reference proteome</keyword>
<feature type="domain" description="NACHT" evidence="1">
    <location>
        <begin position="294"/>
        <end position="436"/>
    </location>
</feature>
<evidence type="ECO:0000313" key="3">
    <source>
        <dbReference type="Proteomes" id="UP001204376"/>
    </source>
</evidence>
<proteinExistence type="predicted"/>
<dbReference type="InterPro" id="IPR027417">
    <property type="entry name" value="P-loop_NTPase"/>
</dbReference>
<gene>
    <name evidence="2" type="ORF">NPE20_07150</name>
</gene>
<evidence type="ECO:0000259" key="1">
    <source>
        <dbReference type="Pfam" id="PF05729"/>
    </source>
</evidence>
<dbReference type="InterPro" id="IPR007111">
    <property type="entry name" value="NACHT_NTPase"/>
</dbReference>
<evidence type="ECO:0000313" key="2">
    <source>
        <dbReference type="EMBL" id="MCQ6957726.1"/>
    </source>
</evidence>
<dbReference type="RefSeq" id="WP_256537920.1">
    <property type="nucleotide sequence ID" value="NZ_JANHOH010000001.1"/>
</dbReference>
<sequence length="1289" mass="148789">MSLNSLHDNIRRYISVEVSSVSLPNQAKTSYVFTDLNRLLDILLKVFDSPISEPRLKSVGAKFYEHLKIIIEADFNTLPQAVEGLATNLEAYLKLIGFYRYGLTVLWNGDASSKGLKETMFANLTAGKIAPQKNCKPIKLPIPLINYTGDRITIFDFIRNDLRNNVHNAVSYQRAEVIQLANIAISGYLLITEDNQLLLKQSVFPEYQYLKRIVGSDKSKGLNSVYVELIGEEINKDIDVLAKSVIDERILIDNLLDYQSLDDFDKISEGELIPEEQIVDNILSIVKKHPRLHLIGEAGSGKSTVLLKVLIDGAIEILNNGDIDKKFPFYIHGGEYRPTKTFAQIISKKIDYDWFCNAIENGKVQLLLDGLNEIPERYKVDAYKEISDLINQNDKNCFVLSERKMFFKNSFGLPVFELKQLDYEQIKTFINRYAKNASESLLRNIDKSKNLLQLSYNPLTLKMLIAVGNRGDFPANRGLLFKSFIDTILNLENLKGSTIDSLLKIDVLANVAWDMRNGDTVSMPVSKFKHLIGSYLPLYTNKVGILDFYKDSISSLILKKSDDDEITFYHETYQEYFAALKLKQKFEIDFNFDLDINNPRFFDTIVMCSELLSNENYTLKFFESIYLGSKSPVHKSINKLNADDVGDNVSLGAKIAFSLKKIYPSIYEVAETYVLNLCKLWKYFYQIDGTEILPIETLFATIGCINSEKIYRYITFDYEWLDLWVNSSDRKSNVFKFTHLDSFDSLSKIMIAEIPDFQPFYDVLKNLSIRFFGSSYVVNNLRKLENRLLNKQSENELLELYERDKDFKIFLQLVRLDIKYLNSYPINLSTSSDNEKVLNTLIRYHIHLDSARMIVLKEIINSGINNNLIYFFARVLIDFGYDDHFFKLSKALFADNPKGYASIVVLLQNYTFVKLPLDIQNFFVSDIPNTICFNYSNLTKSHFKVKGEDADKVLIGRNYSFNDNIIQIKNIAPHYIKGEKCIVVGHTDLLTYVNLLPITGNVECELNGKQVVYEYTHFKLSRKAKKIFFILKEQQEKYEINAHKSLYKVSINGIFDWKFFGVDYHFIEDTSEFNIKYDIVEISQIESNSPTSGIMILQGIPVNLLKPQIYHPEIIKTNKHILRLFERDFAENNVEAFVSSLGLKYLFINQLSNFQFGVVYESLERTVNIYDVRSNKIRQFNKRLGNVLEFKVNDLIFIEDNFFLHKLEDISLIAGSINFSIGQVVKVNHEKQEGFISDSSNHLKEDFYFKYAFSDYIPKINDKVNFLPAINPARNLNRPMAVRISYLKI</sequence>
<comment type="caution">
    <text evidence="2">The sequence shown here is derived from an EMBL/GenBank/DDBJ whole genome shotgun (WGS) entry which is preliminary data.</text>
</comment>
<protein>
    <recommendedName>
        <fullName evidence="1">NACHT domain-containing protein</fullName>
    </recommendedName>
</protein>
<reference evidence="2 3" key="1">
    <citation type="submission" date="2022-07" db="EMBL/GenBank/DDBJ databases">
        <title>Mucilaginibacter sp. JC4.</title>
        <authorList>
            <person name="Le V."/>
            <person name="Ko S.-R."/>
            <person name="Ahn C.-Y."/>
            <person name="Oh H.-M."/>
        </authorList>
    </citation>
    <scope>NUCLEOTIDE SEQUENCE [LARGE SCALE GENOMIC DNA]</scope>
    <source>
        <strain evidence="2 3">JC4</strain>
    </source>
</reference>
<organism evidence="2 3">
    <name type="scientific">Mucilaginibacter aquariorum</name>
    <dbReference type="NCBI Taxonomy" id="2967225"/>
    <lineage>
        <taxon>Bacteria</taxon>
        <taxon>Pseudomonadati</taxon>
        <taxon>Bacteroidota</taxon>
        <taxon>Sphingobacteriia</taxon>
        <taxon>Sphingobacteriales</taxon>
        <taxon>Sphingobacteriaceae</taxon>
        <taxon>Mucilaginibacter</taxon>
    </lineage>
</organism>
<dbReference type="Gene3D" id="3.40.50.300">
    <property type="entry name" value="P-loop containing nucleotide triphosphate hydrolases"/>
    <property type="match status" value="1"/>
</dbReference>
<accession>A0ABT1T083</accession>
<dbReference type="Proteomes" id="UP001204376">
    <property type="component" value="Unassembled WGS sequence"/>
</dbReference>
<name>A0ABT1T083_9SPHI</name>